<keyword evidence="2" id="KW-0238">DNA-binding</keyword>
<evidence type="ECO:0000313" key="5">
    <source>
        <dbReference type="EMBL" id="MBD0724257.1"/>
    </source>
</evidence>
<keyword evidence="3" id="KW-0804">Transcription</keyword>
<dbReference type="PROSITE" id="PS01124">
    <property type="entry name" value="HTH_ARAC_FAMILY_2"/>
    <property type="match status" value="1"/>
</dbReference>
<organism evidence="5 6">
    <name type="scientific">Flavobacterium pokkalii</name>
    <dbReference type="NCBI Taxonomy" id="1940408"/>
    <lineage>
        <taxon>Bacteria</taxon>
        <taxon>Pseudomonadati</taxon>
        <taxon>Bacteroidota</taxon>
        <taxon>Flavobacteriia</taxon>
        <taxon>Flavobacteriales</taxon>
        <taxon>Flavobacteriaceae</taxon>
        <taxon>Flavobacterium</taxon>
    </lineage>
</organism>
<evidence type="ECO:0000259" key="4">
    <source>
        <dbReference type="PROSITE" id="PS01124"/>
    </source>
</evidence>
<dbReference type="InterPro" id="IPR018062">
    <property type="entry name" value="HTH_AraC-typ_CS"/>
</dbReference>
<dbReference type="Gene3D" id="3.30.70.100">
    <property type="match status" value="1"/>
</dbReference>
<keyword evidence="1" id="KW-0805">Transcription regulation</keyword>
<evidence type="ECO:0000313" key="6">
    <source>
        <dbReference type="Proteomes" id="UP000661715"/>
    </source>
</evidence>
<dbReference type="Proteomes" id="UP000661715">
    <property type="component" value="Unassembled WGS sequence"/>
</dbReference>
<dbReference type="SMART" id="SM00342">
    <property type="entry name" value="HTH_ARAC"/>
    <property type="match status" value="1"/>
</dbReference>
<protein>
    <submittedName>
        <fullName evidence="5">AraC family transcriptional regulator</fullName>
    </submittedName>
</protein>
<reference evidence="5 6" key="1">
    <citation type="journal article" date="2020" name="Microbiol. Res.">
        <title>Flavobacterium pokkalii sp. nov., a novel plant growth promoting native rhizobacteria isolated from pokkali rice grown in coastal saline affected agricultural regions of southern India, Kerala.</title>
        <authorList>
            <person name="Menon R.R."/>
            <person name="Kumari S."/>
            <person name="Viver T."/>
            <person name="Rameshkumar N."/>
        </authorList>
    </citation>
    <scope>NUCLEOTIDE SEQUENCE [LARGE SCALE GENOMIC DNA]</scope>
    <source>
        <strain evidence="5 6">L1I52</strain>
    </source>
</reference>
<evidence type="ECO:0000256" key="1">
    <source>
        <dbReference type="ARBA" id="ARBA00023015"/>
    </source>
</evidence>
<dbReference type="Gene3D" id="1.10.10.60">
    <property type="entry name" value="Homeodomain-like"/>
    <property type="match status" value="1"/>
</dbReference>
<comment type="caution">
    <text evidence="5">The sequence shown here is derived from an EMBL/GenBank/DDBJ whole genome shotgun (WGS) entry which is preliminary data.</text>
</comment>
<evidence type="ECO:0000256" key="2">
    <source>
        <dbReference type="ARBA" id="ARBA00023125"/>
    </source>
</evidence>
<dbReference type="InterPro" id="IPR018060">
    <property type="entry name" value="HTH_AraC"/>
</dbReference>
<dbReference type="RefSeq" id="WP_188219742.1">
    <property type="nucleotide sequence ID" value="NZ_NASZ01000003.1"/>
</dbReference>
<gene>
    <name evidence="5" type="ORF">B6A10_03600</name>
</gene>
<dbReference type="PANTHER" id="PTHR43280">
    <property type="entry name" value="ARAC-FAMILY TRANSCRIPTIONAL REGULATOR"/>
    <property type="match status" value="1"/>
</dbReference>
<keyword evidence="6" id="KW-1185">Reference proteome</keyword>
<dbReference type="CDD" id="cd00371">
    <property type="entry name" value="HMA"/>
    <property type="match status" value="1"/>
</dbReference>
<name>A0ABR7UNT6_9FLAO</name>
<dbReference type="PROSITE" id="PS00041">
    <property type="entry name" value="HTH_ARAC_FAMILY_1"/>
    <property type="match status" value="1"/>
</dbReference>
<dbReference type="InterPro" id="IPR009057">
    <property type="entry name" value="Homeodomain-like_sf"/>
</dbReference>
<accession>A0ABR7UNT6</accession>
<feature type="domain" description="HTH araC/xylS-type" evidence="4">
    <location>
        <begin position="96"/>
        <end position="175"/>
    </location>
</feature>
<dbReference type="InterPro" id="IPR006121">
    <property type="entry name" value="HMA_dom"/>
</dbReference>
<dbReference type="PANTHER" id="PTHR43280:SF2">
    <property type="entry name" value="HTH-TYPE TRANSCRIPTIONAL REGULATOR EXSA"/>
    <property type="match status" value="1"/>
</dbReference>
<evidence type="ECO:0000256" key="3">
    <source>
        <dbReference type="ARBA" id="ARBA00023163"/>
    </source>
</evidence>
<dbReference type="SUPFAM" id="SSF46689">
    <property type="entry name" value="Homeodomain-like"/>
    <property type="match status" value="1"/>
</dbReference>
<proteinExistence type="predicted"/>
<dbReference type="Pfam" id="PF12833">
    <property type="entry name" value="HTH_18"/>
    <property type="match status" value="1"/>
</dbReference>
<dbReference type="EMBL" id="NASZ01000003">
    <property type="protein sequence ID" value="MBD0724257.1"/>
    <property type="molecule type" value="Genomic_DNA"/>
</dbReference>
<sequence>MKIYIKNMVCARCEMAVKKLLEEMDISVRALKLGEAEIENPLTETEKQQLSENLKDLGFELLDDKISQTIERIKNLIVNLVHYQKDQLKINLSTYLAEDLKQDYNALSNLFSENEGITIEHYFITQKIEKVKELMNYNELSLSEIAFQLNYTDVAHLSNQFKKITGFSPTAYKQSQENSRKQIDKL</sequence>